<keyword evidence="3" id="KW-0121">Carboxypeptidase</keyword>
<keyword evidence="6 12" id="KW-0732">Signal</keyword>
<dbReference type="InterPro" id="IPR003146">
    <property type="entry name" value="M14A_act_pep"/>
</dbReference>
<dbReference type="OrthoDB" id="3626597at2759"/>
<evidence type="ECO:0000256" key="1">
    <source>
        <dbReference type="ARBA" id="ARBA00001947"/>
    </source>
</evidence>
<proteinExistence type="inferred from homology"/>
<evidence type="ECO:0000259" key="13">
    <source>
        <dbReference type="PROSITE" id="PS52035"/>
    </source>
</evidence>
<protein>
    <recommendedName>
        <fullName evidence="13">Peptidase M14 domain-containing protein</fullName>
    </recommendedName>
</protein>
<keyword evidence="8" id="KW-0862">Zinc</keyword>
<feature type="signal peptide" evidence="12">
    <location>
        <begin position="1"/>
        <end position="19"/>
    </location>
</feature>
<evidence type="ECO:0000256" key="5">
    <source>
        <dbReference type="ARBA" id="ARBA00022723"/>
    </source>
</evidence>
<keyword evidence="7" id="KW-0378">Hydrolase</keyword>
<dbReference type="FunFam" id="3.40.630.10:FF:000084">
    <property type="entry name" value="Carboxypeptidase B2"/>
    <property type="match status" value="1"/>
</dbReference>
<dbReference type="InterPro" id="IPR000834">
    <property type="entry name" value="Peptidase_M14"/>
</dbReference>
<feature type="domain" description="Peptidase M14" evidence="13">
    <location>
        <begin position="122"/>
        <end position="428"/>
    </location>
</feature>
<dbReference type="GO" id="GO:0004181">
    <property type="term" value="F:metallocarboxypeptidase activity"/>
    <property type="evidence" value="ECO:0007669"/>
    <property type="project" value="InterPro"/>
</dbReference>
<evidence type="ECO:0000256" key="2">
    <source>
        <dbReference type="ARBA" id="ARBA00005988"/>
    </source>
</evidence>
<dbReference type="InterPro" id="IPR036990">
    <property type="entry name" value="M14A-like_propep"/>
</dbReference>
<name>A0A9P0FRP4_CHRIL</name>
<dbReference type="PANTHER" id="PTHR11705">
    <property type="entry name" value="PROTEASE FAMILY M14 CARBOXYPEPTIDASE A,B"/>
    <property type="match status" value="1"/>
</dbReference>
<accession>A0A9P0FRP4</accession>
<evidence type="ECO:0000256" key="4">
    <source>
        <dbReference type="ARBA" id="ARBA00022670"/>
    </source>
</evidence>
<comment type="caution">
    <text evidence="11">Lacks conserved residue(s) required for the propagation of feature annotation.</text>
</comment>
<dbReference type="Pfam" id="PF00246">
    <property type="entry name" value="Peptidase_M14"/>
    <property type="match status" value="1"/>
</dbReference>
<dbReference type="AlphaFoldDB" id="A0A9P0FRP4"/>
<evidence type="ECO:0000313" key="14">
    <source>
        <dbReference type="EMBL" id="CAH0591700.1"/>
    </source>
</evidence>
<dbReference type="PROSITE" id="PS52035">
    <property type="entry name" value="PEPTIDASE_M14"/>
    <property type="match status" value="1"/>
</dbReference>
<dbReference type="SMART" id="SM00631">
    <property type="entry name" value="Zn_pept"/>
    <property type="match status" value="1"/>
</dbReference>
<gene>
    <name evidence="14" type="ORF">CINC_LOCUS5295</name>
</gene>
<evidence type="ECO:0000256" key="8">
    <source>
        <dbReference type="ARBA" id="ARBA00022833"/>
    </source>
</evidence>
<dbReference type="SUPFAM" id="SSF54897">
    <property type="entry name" value="Protease propeptides/inhibitors"/>
    <property type="match status" value="1"/>
</dbReference>
<evidence type="ECO:0000256" key="7">
    <source>
        <dbReference type="ARBA" id="ARBA00022801"/>
    </source>
</evidence>
<reference evidence="14" key="1">
    <citation type="submission" date="2021-12" db="EMBL/GenBank/DDBJ databases">
        <authorList>
            <person name="King R."/>
        </authorList>
    </citation>
    <scope>NUCLEOTIDE SEQUENCE</scope>
</reference>
<evidence type="ECO:0000256" key="9">
    <source>
        <dbReference type="ARBA" id="ARBA00023049"/>
    </source>
</evidence>
<evidence type="ECO:0000256" key="3">
    <source>
        <dbReference type="ARBA" id="ARBA00022645"/>
    </source>
</evidence>
<dbReference type="GO" id="GO:0008270">
    <property type="term" value="F:zinc ion binding"/>
    <property type="evidence" value="ECO:0007669"/>
    <property type="project" value="InterPro"/>
</dbReference>
<dbReference type="Gene3D" id="3.40.630.10">
    <property type="entry name" value="Zn peptidases"/>
    <property type="match status" value="1"/>
</dbReference>
<dbReference type="Proteomes" id="UP001154114">
    <property type="component" value="Chromosome 19"/>
</dbReference>
<feature type="chain" id="PRO_5040358112" description="Peptidase M14 domain-containing protein" evidence="12">
    <location>
        <begin position="20"/>
        <end position="437"/>
    </location>
</feature>
<keyword evidence="10" id="KW-1015">Disulfide bond</keyword>
<keyword evidence="15" id="KW-1185">Reference proteome</keyword>
<evidence type="ECO:0000256" key="12">
    <source>
        <dbReference type="SAM" id="SignalP"/>
    </source>
</evidence>
<organism evidence="14 15">
    <name type="scientific">Chrysodeixis includens</name>
    <name type="common">Soybean looper</name>
    <name type="synonym">Pseudoplusia includens</name>
    <dbReference type="NCBI Taxonomy" id="689277"/>
    <lineage>
        <taxon>Eukaryota</taxon>
        <taxon>Metazoa</taxon>
        <taxon>Ecdysozoa</taxon>
        <taxon>Arthropoda</taxon>
        <taxon>Hexapoda</taxon>
        <taxon>Insecta</taxon>
        <taxon>Pterygota</taxon>
        <taxon>Neoptera</taxon>
        <taxon>Endopterygota</taxon>
        <taxon>Lepidoptera</taxon>
        <taxon>Glossata</taxon>
        <taxon>Ditrysia</taxon>
        <taxon>Noctuoidea</taxon>
        <taxon>Noctuidae</taxon>
        <taxon>Plusiinae</taxon>
        <taxon>Chrysodeixis</taxon>
    </lineage>
</organism>
<keyword evidence="4" id="KW-0645">Protease</keyword>
<dbReference type="EMBL" id="LR824022">
    <property type="protein sequence ID" value="CAH0591700.1"/>
    <property type="molecule type" value="Genomic_DNA"/>
</dbReference>
<evidence type="ECO:0000256" key="10">
    <source>
        <dbReference type="ARBA" id="ARBA00023157"/>
    </source>
</evidence>
<evidence type="ECO:0000313" key="15">
    <source>
        <dbReference type="Proteomes" id="UP001154114"/>
    </source>
</evidence>
<evidence type="ECO:0000256" key="6">
    <source>
        <dbReference type="ARBA" id="ARBA00022729"/>
    </source>
</evidence>
<dbReference type="Gene3D" id="3.30.70.340">
    <property type="entry name" value="Metallocarboxypeptidase-like"/>
    <property type="match status" value="1"/>
</dbReference>
<dbReference type="Pfam" id="PF02244">
    <property type="entry name" value="Propep_M14"/>
    <property type="match status" value="1"/>
</dbReference>
<keyword evidence="9" id="KW-0482">Metalloprotease</keyword>
<sequence>MSVTIRLLLFVALVGIVSGKHEEYIGWKSYYVELKSQTQLKTLRTLTSKYEIDALVHPILDREGILIVKPEHQKAFEQEAKAEEIAYRIHVDDIKRHLDHDDRILQKHRRKSMNRSGGRRLPYDSYQEIEVINDYLDYIGETYPNVAKVVDAANSFEGRPIKYVKISTTNFEDESKPIIYIDGGMHGRERISPPPVTWAIHKLVENVTEKDLLERFDWILLPVANPDGYQFTFTTNRLWRKSCSNDQHLLSTVCLGVDLNRNFDFYWNTAGTSDSPCSDTYAGSKPFSEVEARVVRDILHENVHRMAMYVSFHSFGSMILYPWGSGHLPPNAVELREVATVIAEEINKHSIPDFPRYFVGNSALMIGNEVSGDAEDYAYNLGVPLAFTIKLPYPKVTSSLEGYLLDPMYIGQVCRETWEGLIVGARKAGDLFKDKNN</sequence>
<dbReference type="InterPro" id="IPR057246">
    <property type="entry name" value="CARBOXYPEPT_ZN_1"/>
</dbReference>
<keyword evidence="5" id="KW-0479">Metal-binding</keyword>
<dbReference type="PANTHER" id="PTHR11705:SF140">
    <property type="entry name" value="FI02848P-RELATED"/>
    <property type="match status" value="1"/>
</dbReference>
<dbReference type="GO" id="GO:0006508">
    <property type="term" value="P:proteolysis"/>
    <property type="evidence" value="ECO:0007669"/>
    <property type="project" value="UniProtKB-KW"/>
</dbReference>
<dbReference type="GO" id="GO:0005615">
    <property type="term" value="C:extracellular space"/>
    <property type="evidence" value="ECO:0007669"/>
    <property type="project" value="TreeGrafter"/>
</dbReference>
<evidence type="ECO:0000256" key="11">
    <source>
        <dbReference type="PROSITE-ProRule" id="PRU01379"/>
    </source>
</evidence>
<comment type="cofactor">
    <cofactor evidence="1">
        <name>Zn(2+)</name>
        <dbReference type="ChEBI" id="CHEBI:29105"/>
    </cofactor>
</comment>
<comment type="similarity">
    <text evidence="2 11">Belongs to the peptidase M14 family.</text>
</comment>
<dbReference type="SUPFAM" id="SSF53187">
    <property type="entry name" value="Zn-dependent exopeptidases"/>
    <property type="match status" value="1"/>
</dbReference>
<dbReference type="PRINTS" id="PR00765">
    <property type="entry name" value="CRBOXYPTASEA"/>
</dbReference>
<dbReference type="PROSITE" id="PS00132">
    <property type="entry name" value="CARBOXYPEPT_ZN_1"/>
    <property type="match status" value="1"/>
</dbReference>